<dbReference type="InterPro" id="IPR029000">
    <property type="entry name" value="Cyclophilin-like_dom_sf"/>
</dbReference>
<dbReference type="InterPro" id="IPR044666">
    <property type="entry name" value="Cyclophilin_A-like"/>
</dbReference>
<dbReference type="Proteomes" id="UP001165962">
    <property type="component" value="Unassembled WGS sequence"/>
</dbReference>
<evidence type="ECO:0000259" key="4">
    <source>
        <dbReference type="PROSITE" id="PS50072"/>
    </source>
</evidence>
<reference evidence="5" key="1">
    <citation type="submission" date="2020-03" db="EMBL/GenBank/DDBJ databases">
        <title>Draft sequencing of Paenibacilllus sp. S3N08.</title>
        <authorList>
            <person name="Kim D.-U."/>
        </authorList>
    </citation>
    <scope>NUCLEOTIDE SEQUENCE</scope>
    <source>
        <strain evidence="5">S3N08</strain>
    </source>
</reference>
<keyword evidence="2 5" id="KW-0413">Isomerase</keyword>
<feature type="domain" description="PPIase cyclophilin-type" evidence="4">
    <location>
        <begin position="82"/>
        <end position="223"/>
    </location>
</feature>
<sequence length="226" mass="23876">MKLKAVTQIAKWAALTVVCTLMLSACGSKPPANQATPPAASSAQPPANSSPAAPAKKSWTTPPAMAIDTAKNYQATVTTNKGAIKIDLYAKDAPKTVNNFVFLAKEGFYNDIIFHRIIDTFMVQTGDPLGTGAGGPGYMFEDELKSPYKYEPGTVAMANAGPNTNGSQFFICSGADCANLDQKPDYSIFGKVVEGMDVVKKIAATPVKGSTPTEKVFIQTVTIAEK</sequence>
<dbReference type="GO" id="GO:0016853">
    <property type="term" value="F:isomerase activity"/>
    <property type="evidence" value="ECO:0007669"/>
    <property type="project" value="UniProtKB-KW"/>
</dbReference>
<feature type="compositionally biased region" description="Low complexity" evidence="3">
    <location>
        <begin position="32"/>
        <end position="55"/>
    </location>
</feature>
<evidence type="ECO:0000256" key="2">
    <source>
        <dbReference type="RuleBase" id="RU363019"/>
    </source>
</evidence>
<evidence type="ECO:0000256" key="1">
    <source>
        <dbReference type="ARBA" id="ARBA00002388"/>
    </source>
</evidence>
<feature type="signal peptide" evidence="2">
    <location>
        <begin position="1"/>
        <end position="34"/>
    </location>
</feature>
<gene>
    <name evidence="5" type="ORF">G9U52_13060</name>
</gene>
<keyword evidence="6" id="KW-1185">Reference proteome</keyword>
<dbReference type="Gene3D" id="2.40.100.10">
    <property type="entry name" value="Cyclophilin-like"/>
    <property type="match status" value="1"/>
</dbReference>
<dbReference type="CDD" id="cd00317">
    <property type="entry name" value="cyclophilin"/>
    <property type="match status" value="1"/>
</dbReference>
<organism evidence="5 6">
    <name type="scientific">Paenibacillus agricola</name>
    <dbReference type="NCBI Taxonomy" id="2716264"/>
    <lineage>
        <taxon>Bacteria</taxon>
        <taxon>Bacillati</taxon>
        <taxon>Bacillota</taxon>
        <taxon>Bacilli</taxon>
        <taxon>Bacillales</taxon>
        <taxon>Paenibacillaceae</taxon>
        <taxon>Paenibacillus</taxon>
    </lineage>
</organism>
<dbReference type="PROSITE" id="PS51257">
    <property type="entry name" value="PROKAR_LIPOPROTEIN"/>
    <property type="match status" value="1"/>
</dbReference>
<dbReference type="PANTHER" id="PTHR45625">
    <property type="entry name" value="PEPTIDYL-PROLYL CIS-TRANS ISOMERASE-RELATED"/>
    <property type="match status" value="1"/>
</dbReference>
<protein>
    <recommendedName>
        <fullName evidence="2">Peptidyl-prolyl cis-trans isomerase</fullName>
        <shortName evidence="2">PPIase</shortName>
        <ecNumber evidence="2">5.2.1.8</ecNumber>
    </recommendedName>
</protein>
<keyword evidence="2" id="KW-0697">Rotamase</keyword>
<name>A0ABX0J398_9BACL</name>
<dbReference type="InterPro" id="IPR002130">
    <property type="entry name" value="Cyclophilin-type_PPIase_dom"/>
</dbReference>
<comment type="caution">
    <text evidence="5">The sequence shown here is derived from an EMBL/GenBank/DDBJ whole genome shotgun (WGS) entry which is preliminary data.</text>
</comment>
<evidence type="ECO:0000313" key="6">
    <source>
        <dbReference type="Proteomes" id="UP001165962"/>
    </source>
</evidence>
<dbReference type="RefSeq" id="WP_166150740.1">
    <property type="nucleotide sequence ID" value="NZ_JAAOIW010000004.1"/>
</dbReference>
<dbReference type="PANTHER" id="PTHR45625:SF16">
    <property type="entry name" value="PEPTIDYL-PROLYL CIS-TRANS ISOMERASE"/>
    <property type="match status" value="1"/>
</dbReference>
<comment type="function">
    <text evidence="1 2">PPIases accelerate the folding of proteins. It catalyzes the cis-trans isomerization of proline imidic peptide bonds in oligopeptides.</text>
</comment>
<dbReference type="PRINTS" id="PR00153">
    <property type="entry name" value="CSAPPISMRASE"/>
</dbReference>
<feature type="chain" id="PRO_5045012273" description="Peptidyl-prolyl cis-trans isomerase" evidence="2">
    <location>
        <begin position="35"/>
        <end position="226"/>
    </location>
</feature>
<dbReference type="EC" id="5.2.1.8" evidence="2"/>
<accession>A0ABX0J398</accession>
<dbReference type="PROSITE" id="PS50072">
    <property type="entry name" value="CSA_PPIASE_2"/>
    <property type="match status" value="1"/>
</dbReference>
<comment type="similarity">
    <text evidence="2">Belongs to the cyclophilin-type PPIase family.</text>
</comment>
<keyword evidence="2" id="KW-0732">Signal</keyword>
<evidence type="ECO:0000313" key="5">
    <source>
        <dbReference type="EMBL" id="NHN30764.1"/>
    </source>
</evidence>
<proteinExistence type="inferred from homology"/>
<evidence type="ECO:0000256" key="3">
    <source>
        <dbReference type="SAM" id="MobiDB-lite"/>
    </source>
</evidence>
<feature type="region of interest" description="Disordered" evidence="3">
    <location>
        <begin position="32"/>
        <end position="60"/>
    </location>
</feature>
<comment type="catalytic activity">
    <reaction evidence="2">
        <text>[protein]-peptidylproline (omega=180) = [protein]-peptidylproline (omega=0)</text>
        <dbReference type="Rhea" id="RHEA:16237"/>
        <dbReference type="Rhea" id="RHEA-COMP:10747"/>
        <dbReference type="Rhea" id="RHEA-COMP:10748"/>
        <dbReference type="ChEBI" id="CHEBI:83833"/>
        <dbReference type="ChEBI" id="CHEBI:83834"/>
        <dbReference type="EC" id="5.2.1.8"/>
    </reaction>
</comment>
<dbReference type="EMBL" id="JAAOIW010000004">
    <property type="protein sequence ID" value="NHN30764.1"/>
    <property type="molecule type" value="Genomic_DNA"/>
</dbReference>
<dbReference type="Pfam" id="PF00160">
    <property type="entry name" value="Pro_isomerase"/>
    <property type="match status" value="1"/>
</dbReference>
<dbReference type="SUPFAM" id="SSF50891">
    <property type="entry name" value="Cyclophilin-like"/>
    <property type="match status" value="1"/>
</dbReference>